<name>A0ABQ8Y5P0_9EUKA</name>
<organism evidence="2 3">
    <name type="scientific">Anaeramoeba flamelloides</name>
    <dbReference type="NCBI Taxonomy" id="1746091"/>
    <lineage>
        <taxon>Eukaryota</taxon>
        <taxon>Metamonada</taxon>
        <taxon>Anaeramoebidae</taxon>
        <taxon>Anaeramoeba</taxon>
    </lineage>
</organism>
<dbReference type="Pfam" id="PF01399">
    <property type="entry name" value="PCI"/>
    <property type="match status" value="1"/>
</dbReference>
<dbReference type="Proteomes" id="UP001150062">
    <property type="component" value="Unassembled WGS sequence"/>
</dbReference>
<dbReference type="PANTHER" id="PTHR12732">
    <property type="entry name" value="UNCHARACTERIZED PROTEASOME COMPONENT REGION PCI-CONTAINING"/>
    <property type="match status" value="1"/>
</dbReference>
<proteinExistence type="predicted"/>
<evidence type="ECO:0000259" key="1">
    <source>
        <dbReference type="PROSITE" id="PS50250"/>
    </source>
</evidence>
<dbReference type="PROSITE" id="PS50250">
    <property type="entry name" value="PCI"/>
    <property type="match status" value="1"/>
</dbReference>
<dbReference type="PANTHER" id="PTHR12732:SF0">
    <property type="entry name" value="PCI DOMAIN-CONTAINING PROTEIN 2"/>
    <property type="match status" value="1"/>
</dbReference>
<dbReference type="InterPro" id="IPR036388">
    <property type="entry name" value="WH-like_DNA-bd_sf"/>
</dbReference>
<keyword evidence="3" id="KW-1185">Reference proteome</keyword>
<dbReference type="InterPro" id="IPR045114">
    <property type="entry name" value="Csn12-like"/>
</dbReference>
<feature type="domain" description="PCI" evidence="1">
    <location>
        <begin position="206"/>
        <end position="386"/>
    </location>
</feature>
<gene>
    <name evidence="2" type="ORF">M0813_24482</name>
</gene>
<protein>
    <submittedName>
        <fullName evidence="2">Pci domain-containing protein</fullName>
    </submittedName>
</protein>
<dbReference type="InterPro" id="IPR000717">
    <property type="entry name" value="PCI_dom"/>
</dbReference>
<dbReference type="EMBL" id="JAOAOG010000213">
    <property type="protein sequence ID" value="KAJ6240142.1"/>
    <property type="molecule type" value="Genomic_DNA"/>
</dbReference>
<evidence type="ECO:0000313" key="3">
    <source>
        <dbReference type="Proteomes" id="UP001150062"/>
    </source>
</evidence>
<comment type="caution">
    <text evidence="2">The sequence shown here is derived from an EMBL/GenBank/DDBJ whole genome shotgun (WGS) entry which is preliminary data.</text>
</comment>
<dbReference type="SMART" id="SM00753">
    <property type="entry name" value="PAM"/>
    <property type="match status" value="1"/>
</dbReference>
<dbReference type="Gene3D" id="1.10.10.10">
    <property type="entry name" value="Winged helix-like DNA-binding domain superfamily/Winged helix DNA-binding domain"/>
    <property type="match status" value="1"/>
</dbReference>
<evidence type="ECO:0000313" key="2">
    <source>
        <dbReference type="EMBL" id="KAJ6240142.1"/>
    </source>
</evidence>
<sequence>MNLSQYFARIKTAVSQNDGETLAELLSYSNYPSLNIRIPTMSRKPSAILTIARKMLPDAWAEIVADFIISQIKLDIFECYEWFAKAMKRFNIIFKTHTNWSLPVLFTFCSTLLKLATESDKEKIAYKQKPEKLEHARELLLQSFKITTNDRKSLDISKKFGAIAVVNSLFFVYFKINNLRMCKNLIRSIETPQFPSLDKFSISQTVTYKYFLGRLALLNSEYKKAEEHLTYAFNNCTKYHKKNKAMILLYLLPIQFLKGKVPSKKLLIKYPIPQFKGIVESYISGNVNEFSNCIIKNQKFFIQKGIFLILENAKFIVYRNLFYRTYKISNINKINFSIFQKAFDIIGVSISLDEIECILSILISQKKIIGYISHKLSTLVLKKDGAFPKLNLITKN</sequence>
<reference evidence="2" key="1">
    <citation type="submission" date="2022-08" db="EMBL/GenBank/DDBJ databases">
        <title>Novel sulfate-reducing endosymbionts in the free-living metamonad Anaeramoeba.</title>
        <authorList>
            <person name="Jerlstrom-Hultqvist J."/>
            <person name="Cepicka I."/>
            <person name="Gallot-Lavallee L."/>
            <person name="Salas-Leiva D."/>
            <person name="Curtis B.A."/>
            <person name="Zahonova K."/>
            <person name="Pipaliya S."/>
            <person name="Dacks J."/>
            <person name="Roger A.J."/>
        </authorList>
    </citation>
    <scope>NUCLEOTIDE SEQUENCE</scope>
    <source>
        <strain evidence="2">Schooner1</strain>
    </source>
</reference>
<accession>A0ABQ8Y5P0</accession>